<dbReference type="Proteomes" id="UP000250235">
    <property type="component" value="Unassembled WGS sequence"/>
</dbReference>
<keyword evidence="2" id="KW-1185">Reference proteome</keyword>
<proteinExistence type="predicted"/>
<evidence type="ECO:0000313" key="1">
    <source>
        <dbReference type="EMBL" id="KZV32710.1"/>
    </source>
</evidence>
<name>A0A2Z7BEQ3_9LAMI</name>
<organism evidence="1 2">
    <name type="scientific">Dorcoceras hygrometricum</name>
    <dbReference type="NCBI Taxonomy" id="472368"/>
    <lineage>
        <taxon>Eukaryota</taxon>
        <taxon>Viridiplantae</taxon>
        <taxon>Streptophyta</taxon>
        <taxon>Embryophyta</taxon>
        <taxon>Tracheophyta</taxon>
        <taxon>Spermatophyta</taxon>
        <taxon>Magnoliopsida</taxon>
        <taxon>eudicotyledons</taxon>
        <taxon>Gunneridae</taxon>
        <taxon>Pentapetalae</taxon>
        <taxon>asterids</taxon>
        <taxon>lamiids</taxon>
        <taxon>Lamiales</taxon>
        <taxon>Gesneriaceae</taxon>
        <taxon>Didymocarpoideae</taxon>
        <taxon>Trichosporeae</taxon>
        <taxon>Loxocarpinae</taxon>
        <taxon>Dorcoceras</taxon>
    </lineage>
</organism>
<protein>
    <submittedName>
        <fullName evidence="1">Uncharacterized protein</fullName>
    </submittedName>
</protein>
<gene>
    <name evidence="1" type="ORF">F511_19152</name>
</gene>
<accession>A0A2Z7BEQ3</accession>
<evidence type="ECO:0000313" key="2">
    <source>
        <dbReference type="Proteomes" id="UP000250235"/>
    </source>
</evidence>
<reference evidence="1 2" key="1">
    <citation type="journal article" date="2015" name="Proc. Natl. Acad. Sci. U.S.A.">
        <title>The resurrection genome of Boea hygrometrica: A blueprint for survival of dehydration.</title>
        <authorList>
            <person name="Xiao L."/>
            <person name="Yang G."/>
            <person name="Zhang L."/>
            <person name="Yang X."/>
            <person name="Zhao S."/>
            <person name="Ji Z."/>
            <person name="Zhou Q."/>
            <person name="Hu M."/>
            <person name="Wang Y."/>
            <person name="Chen M."/>
            <person name="Xu Y."/>
            <person name="Jin H."/>
            <person name="Xiao X."/>
            <person name="Hu G."/>
            <person name="Bao F."/>
            <person name="Hu Y."/>
            <person name="Wan P."/>
            <person name="Li L."/>
            <person name="Deng X."/>
            <person name="Kuang T."/>
            <person name="Xiang C."/>
            <person name="Zhu J.K."/>
            <person name="Oliver M.J."/>
            <person name="He Y."/>
        </authorList>
    </citation>
    <scope>NUCLEOTIDE SEQUENCE [LARGE SCALE GENOMIC DNA]</scope>
    <source>
        <strain evidence="2">cv. XS01</strain>
    </source>
</reference>
<dbReference type="AlphaFoldDB" id="A0A2Z7BEQ3"/>
<sequence>MVQVRQLENEQKVKLESAAVWGKEVAAADLNLLLMIKIDTVGVMQTEEVVEAVLVEVAEEMIERTLQRKGDLVAVVLVDRIKRTLNGGRCFGTDLAYWISSDFGNSVFRSEL</sequence>
<dbReference type="EMBL" id="KV006373">
    <property type="protein sequence ID" value="KZV32710.1"/>
    <property type="molecule type" value="Genomic_DNA"/>
</dbReference>